<dbReference type="OrthoDB" id="3549872at2759"/>
<protein>
    <submittedName>
        <fullName evidence="2">Putative rootletin isoform X2</fullName>
    </submittedName>
</protein>
<gene>
    <name evidence="2" type="ORF">BSL78_26642</name>
</gene>
<accession>A0A2G8JLA0</accession>
<evidence type="ECO:0000256" key="1">
    <source>
        <dbReference type="SAM" id="MobiDB-lite"/>
    </source>
</evidence>
<feature type="region of interest" description="Disordered" evidence="1">
    <location>
        <begin position="73"/>
        <end position="107"/>
    </location>
</feature>
<proteinExistence type="predicted"/>
<dbReference type="STRING" id="307972.A0A2G8JLA0"/>
<reference evidence="2 3" key="1">
    <citation type="journal article" date="2017" name="PLoS Biol.">
        <title>The sea cucumber genome provides insights into morphological evolution and visceral regeneration.</title>
        <authorList>
            <person name="Zhang X."/>
            <person name="Sun L."/>
            <person name="Yuan J."/>
            <person name="Sun Y."/>
            <person name="Gao Y."/>
            <person name="Zhang L."/>
            <person name="Li S."/>
            <person name="Dai H."/>
            <person name="Hamel J.F."/>
            <person name="Liu C."/>
            <person name="Yu Y."/>
            <person name="Liu S."/>
            <person name="Lin W."/>
            <person name="Guo K."/>
            <person name="Jin S."/>
            <person name="Xu P."/>
            <person name="Storey K.B."/>
            <person name="Huan P."/>
            <person name="Zhang T."/>
            <person name="Zhou Y."/>
            <person name="Zhang J."/>
            <person name="Lin C."/>
            <person name="Li X."/>
            <person name="Xing L."/>
            <person name="Huo D."/>
            <person name="Sun M."/>
            <person name="Wang L."/>
            <person name="Mercier A."/>
            <person name="Li F."/>
            <person name="Yang H."/>
            <person name="Xiang J."/>
        </authorList>
    </citation>
    <scope>NUCLEOTIDE SEQUENCE [LARGE SCALE GENOMIC DNA]</scope>
    <source>
        <strain evidence="2">Shaxun</strain>
        <tissue evidence="2">Muscle</tissue>
    </source>
</reference>
<sequence length="465" mass="52971">MKVQQERIEGLMRQIHDLESKNTSLQLTIDRLSGALAKSENDESQLKDKLQNLSLTLNDSTMESHQMEERLRQTQQSLAAANRTDGYSRKRLDAARQSASDAKRQNHQLMEKVQQIQNEASETELRGSELDQQLRTSHELLKQRQSAEDKALEQVHRLQSEKRTLQEQVGTLQRAYANLEADKRELERSSGRLEKDKTALKKTLDKVEREKIKTEEMAIRTATDKGLLDQSVSSLKQETAELQQQVQTLQSALAETEQQHAQSNAFISAVDKYFLSLVSLNHIFQCSSITQTGDRCRDGGLRTAQAQSEKTLEARERAHRQTVKGLKEQNNILRDQLEKEMKKRQSYINLSSKTTDEIQDLRQMLSDSLHNVSRDPTLDPLLLEHETKKLDDSFNSSMRAHSPPTSLSPRRLNSSRHRSSSPVRLGTPSKNQLPLLIPLPTVATEGQILHYDPVYGSDPSQLRNQ</sequence>
<dbReference type="AlphaFoldDB" id="A0A2G8JLA0"/>
<comment type="caution">
    <text evidence="2">The sequence shown here is derived from an EMBL/GenBank/DDBJ whole genome shotgun (WGS) entry which is preliminary data.</text>
</comment>
<dbReference type="Proteomes" id="UP000230750">
    <property type="component" value="Unassembled WGS sequence"/>
</dbReference>
<evidence type="ECO:0000313" key="2">
    <source>
        <dbReference type="EMBL" id="PIK36534.1"/>
    </source>
</evidence>
<organism evidence="2 3">
    <name type="scientific">Stichopus japonicus</name>
    <name type="common">Sea cucumber</name>
    <dbReference type="NCBI Taxonomy" id="307972"/>
    <lineage>
        <taxon>Eukaryota</taxon>
        <taxon>Metazoa</taxon>
        <taxon>Echinodermata</taxon>
        <taxon>Eleutherozoa</taxon>
        <taxon>Echinozoa</taxon>
        <taxon>Holothuroidea</taxon>
        <taxon>Aspidochirotacea</taxon>
        <taxon>Aspidochirotida</taxon>
        <taxon>Stichopodidae</taxon>
        <taxon>Apostichopus</taxon>
    </lineage>
</organism>
<keyword evidence="3" id="KW-1185">Reference proteome</keyword>
<feature type="region of interest" description="Disordered" evidence="1">
    <location>
        <begin position="389"/>
        <end position="433"/>
    </location>
</feature>
<dbReference type="SUPFAM" id="SSF57997">
    <property type="entry name" value="Tropomyosin"/>
    <property type="match status" value="1"/>
</dbReference>
<feature type="compositionally biased region" description="Low complexity" evidence="1">
    <location>
        <begin position="402"/>
        <end position="412"/>
    </location>
</feature>
<name>A0A2G8JLA0_STIJA</name>
<dbReference type="EMBL" id="MRZV01001661">
    <property type="protein sequence ID" value="PIK36534.1"/>
    <property type="molecule type" value="Genomic_DNA"/>
</dbReference>
<evidence type="ECO:0000313" key="3">
    <source>
        <dbReference type="Proteomes" id="UP000230750"/>
    </source>
</evidence>